<dbReference type="InterPro" id="IPR011990">
    <property type="entry name" value="TPR-like_helical_dom_sf"/>
</dbReference>
<reference evidence="2 3" key="1">
    <citation type="submission" date="2018-06" db="EMBL/GenBank/DDBJ databases">
        <title>Genomic Encyclopedia of Archaeal and Bacterial Type Strains, Phase II (KMG-II): from individual species to whole genera.</title>
        <authorList>
            <person name="Goeker M."/>
        </authorList>
    </citation>
    <scope>NUCLEOTIDE SEQUENCE [LARGE SCALE GENOMIC DNA]</scope>
    <source>
        <strain evidence="2 3">DSM 22011</strain>
    </source>
</reference>
<evidence type="ECO:0000313" key="3">
    <source>
        <dbReference type="Proteomes" id="UP000249165"/>
    </source>
</evidence>
<protein>
    <recommendedName>
        <fullName evidence="4">Tetratricopeptide repeat protein</fullName>
    </recommendedName>
</protein>
<dbReference type="Proteomes" id="UP000249165">
    <property type="component" value="Unassembled WGS sequence"/>
</dbReference>
<dbReference type="SUPFAM" id="SSF48452">
    <property type="entry name" value="TPR-like"/>
    <property type="match status" value="1"/>
</dbReference>
<feature type="chain" id="PRO_5016374743" description="Tetratricopeptide repeat protein" evidence="1">
    <location>
        <begin position="25"/>
        <end position="466"/>
    </location>
</feature>
<evidence type="ECO:0000313" key="2">
    <source>
        <dbReference type="EMBL" id="RAK16980.1"/>
    </source>
</evidence>
<dbReference type="RefSeq" id="WP_146609912.1">
    <property type="nucleotide sequence ID" value="NZ_LIQE01000012.1"/>
</dbReference>
<sequence>MRPLIHRKTILAVAGLCALMGAGAAVLADENVALGADALRVRALQAYGAGRPDVALSWAQALVKRDSTDFDAQLLRARAARDLSDWTEARAGAAALRGLAVTDDQSFAAAMISAQVASSQGHHGIAQLRLRQAIQVSPDETLRKIAERDFLYVRARNPWAADLSFSVSPASNVNNGSRQATGTFDLPYFGVVEAELQGSAQALSGTEFAKSLGLRYRLHEDARHRQTDVMLALSHSGFVLSDDARDKAPDAEGADFAFGVAQLSLAHRGVAGDAKRPFQLAVSLGKTWYGAEEYTGFTDVSAAQSWTLGGAQAVVISAGVRGETALDPRTADSESWRLGAGWRQAVGEAGHRLGLDLTRSDRSSDRASLDYGSWTAGARVALGQPVLGLGLEFAVTAGTRDYARGPVAGQGRLDTTLGAQVTAEFKQLDYYGFVPTLTVQGERTESDYGQYDAEEFGLKLGLRSAF</sequence>
<organism evidence="2 3">
    <name type="scientific">Salipiger aestuarii</name>
    <dbReference type="NCBI Taxonomy" id="568098"/>
    <lineage>
        <taxon>Bacteria</taxon>
        <taxon>Pseudomonadati</taxon>
        <taxon>Pseudomonadota</taxon>
        <taxon>Alphaproteobacteria</taxon>
        <taxon>Rhodobacterales</taxon>
        <taxon>Roseobacteraceae</taxon>
        <taxon>Salipiger</taxon>
    </lineage>
</organism>
<name>A0A327Y7E2_9RHOB</name>
<gene>
    <name evidence="2" type="ORF">ATI53_101767</name>
</gene>
<proteinExistence type="predicted"/>
<dbReference type="OrthoDB" id="7684399at2"/>
<accession>A0A327Y7E2</accession>
<evidence type="ECO:0008006" key="4">
    <source>
        <dbReference type="Google" id="ProtNLM"/>
    </source>
</evidence>
<feature type="signal peptide" evidence="1">
    <location>
        <begin position="1"/>
        <end position="24"/>
    </location>
</feature>
<dbReference type="AlphaFoldDB" id="A0A327Y7E2"/>
<evidence type="ECO:0000256" key="1">
    <source>
        <dbReference type="SAM" id="SignalP"/>
    </source>
</evidence>
<dbReference type="Gene3D" id="1.25.40.10">
    <property type="entry name" value="Tetratricopeptide repeat domain"/>
    <property type="match status" value="1"/>
</dbReference>
<keyword evidence="1" id="KW-0732">Signal</keyword>
<dbReference type="EMBL" id="QLMG01000017">
    <property type="protein sequence ID" value="RAK16980.1"/>
    <property type="molecule type" value="Genomic_DNA"/>
</dbReference>
<keyword evidence="3" id="KW-1185">Reference proteome</keyword>
<comment type="caution">
    <text evidence="2">The sequence shown here is derived from an EMBL/GenBank/DDBJ whole genome shotgun (WGS) entry which is preliminary data.</text>
</comment>